<dbReference type="AlphaFoldDB" id="A0A6G0HK71"/>
<evidence type="ECO:0000256" key="1">
    <source>
        <dbReference type="ARBA" id="ARBA00022729"/>
    </source>
</evidence>
<dbReference type="GO" id="GO:0004888">
    <property type="term" value="F:transmembrane signaling receptor activity"/>
    <property type="evidence" value="ECO:0007669"/>
    <property type="project" value="TreeGrafter"/>
</dbReference>
<keyword evidence="6" id="KW-1185">Reference proteome</keyword>
<dbReference type="Pfam" id="PF13895">
    <property type="entry name" value="Ig_2"/>
    <property type="match status" value="1"/>
</dbReference>
<keyword evidence="3" id="KW-1133">Transmembrane helix</keyword>
<dbReference type="GO" id="GO:0006955">
    <property type="term" value="P:immune response"/>
    <property type="evidence" value="ECO:0007669"/>
    <property type="project" value="TreeGrafter"/>
</dbReference>
<dbReference type="SUPFAM" id="SSF48726">
    <property type="entry name" value="Immunoglobulin"/>
    <property type="match status" value="1"/>
</dbReference>
<evidence type="ECO:0000259" key="4">
    <source>
        <dbReference type="PROSITE" id="PS50835"/>
    </source>
</evidence>
<keyword evidence="1" id="KW-0732">Signal</keyword>
<evidence type="ECO:0000313" key="5">
    <source>
        <dbReference type="EMBL" id="KAE8279483.1"/>
    </source>
</evidence>
<organism evidence="5 6">
    <name type="scientific">Larimichthys crocea</name>
    <name type="common">Large yellow croaker</name>
    <name type="synonym">Pseudosciaena crocea</name>
    <dbReference type="NCBI Taxonomy" id="215358"/>
    <lineage>
        <taxon>Eukaryota</taxon>
        <taxon>Metazoa</taxon>
        <taxon>Chordata</taxon>
        <taxon>Craniata</taxon>
        <taxon>Vertebrata</taxon>
        <taxon>Euteleostomi</taxon>
        <taxon>Actinopterygii</taxon>
        <taxon>Neopterygii</taxon>
        <taxon>Teleostei</taxon>
        <taxon>Neoteleostei</taxon>
        <taxon>Acanthomorphata</taxon>
        <taxon>Eupercaria</taxon>
        <taxon>Sciaenidae</taxon>
        <taxon>Larimichthys</taxon>
    </lineage>
</organism>
<comment type="caution">
    <text evidence="5">The sequence shown here is derived from an EMBL/GenBank/DDBJ whole genome shotgun (WGS) entry which is preliminary data.</text>
</comment>
<keyword evidence="3" id="KW-0812">Transmembrane</keyword>
<dbReference type="PANTHER" id="PTHR11481">
    <property type="entry name" value="IMMUNOGLOBULIN FC RECEPTOR"/>
    <property type="match status" value="1"/>
</dbReference>
<protein>
    <recommendedName>
        <fullName evidence="4">Ig-like domain-containing protein</fullName>
    </recommendedName>
</protein>
<reference evidence="5 6" key="1">
    <citation type="submission" date="2019-07" db="EMBL/GenBank/DDBJ databases">
        <title>Chromosome genome assembly for large yellow croaker.</title>
        <authorList>
            <person name="Xiao S."/>
        </authorList>
    </citation>
    <scope>NUCLEOTIDE SEQUENCE [LARGE SCALE GENOMIC DNA]</scope>
    <source>
        <strain evidence="5">JMULYC20181020</strain>
        <tissue evidence="5">Muscle</tissue>
    </source>
</reference>
<evidence type="ECO:0000256" key="2">
    <source>
        <dbReference type="ARBA" id="ARBA00023157"/>
    </source>
</evidence>
<dbReference type="SMART" id="SM00409">
    <property type="entry name" value="IG"/>
    <property type="match status" value="1"/>
</dbReference>
<dbReference type="Proteomes" id="UP000424527">
    <property type="component" value="Unassembled WGS sequence"/>
</dbReference>
<dbReference type="GO" id="GO:0009897">
    <property type="term" value="C:external side of plasma membrane"/>
    <property type="evidence" value="ECO:0007669"/>
    <property type="project" value="TreeGrafter"/>
</dbReference>
<name>A0A6G0HK71_LARCR</name>
<sequence>MNVLFLLCDQKVDESGEYWCEDGNGERSDSINITVTGGSVILESPALPVTEGDVVTLRCRNRKASSILRSDFYKDGVLINSSSTGEITIHSVSKSDEGLYKCKTSDGGESAESWLTVRDPDHQEKNNNGPSSGSTPWIIVTVLLMILLLVVGLRHYGRAYYDRVLLYLSRLKPASRSAEGQTVQVEASAAGEDKPIYATVRKNKKKKDEGELLSSPVYYTLGEDETQQPAEPVTDAFYALATGVTNQPLTEDTYATIT</sequence>
<keyword evidence="2" id="KW-1015">Disulfide bond</keyword>
<accession>A0A6G0HK71</accession>
<dbReference type="InterPro" id="IPR050488">
    <property type="entry name" value="Ig_Fc_receptor"/>
</dbReference>
<dbReference type="EMBL" id="REGW02000023">
    <property type="protein sequence ID" value="KAE8279483.1"/>
    <property type="molecule type" value="Genomic_DNA"/>
</dbReference>
<feature type="domain" description="Ig-like" evidence="4">
    <location>
        <begin position="38"/>
        <end position="116"/>
    </location>
</feature>
<evidence type="ECO:0000313" key="6">
    <source>
        <dbReference type="Proteomes" id="UP000424527"/>
    </source>
</evidence>
<dbReference type="PROSITE" id="PS50835">
    <property type="entry name" value="IG_LIKE"/>
    <property type="match status" value="1"/>
</dbReference>
<gene>
    <name evidence="5" type="ORF">D5F01_LYC23072</name>
</gene>
<dbReference type="GO" id="GO:0007166">
    <property type="term" value="P:cell surface receptor signaling pathway"/>
    <property type="evidence" value="ECO:0007669"/>
    <property type="project" value="TreeGrafter"/>
</dbReference>
<dbReference type="InterPro" id="IPR013783">
    <property type="entry name" value="Ig-like_fold"/>
</dbReference>
<dbReference type="InterPro" id="IPR036179">
    <property type="entry name" value="Ig-like_dom_sf"/>
</dbReference>
<dbReference type="PANTHER" id="PTHR11481:SF64">
    <property type="entry name" value="FC RECEPTOR-LIKE PROTEIN 4"/>
    <property type="match status" value="1"/>
</dbReference>
<evidence type="ECO:0000256" key="3">
    <source>
        <dbReference type="SAM" id="Phobius"/>
    </source>
</evidence>
<dbReference type="InterPro" id="IPR007110">
    <property type="entry name" value="Ig-like_dom"/>
</dbReference>
<feature type="transmembrane region" description="Helical" evidence="3">
    <location>
        <begin position="135"/>
        <end position="153"/>
    </location>
</feature>
<keyword evidence="3" id="KW-0472">Membrane</keyword>
<dbReference type="InterPro" id="IPR003599">
    <property type="entry name" value="Ig_sub"/>
</dbReference>
<dbReference type="Gene3D" id="2.60.40.10">
    <property type="entry name" value="Immunoglobulins"/>
    <property type="match status" value="1"/>
</dbReference>
<proteinExistence type="predicted"/>